<evidence type="ECO:0000313" key="4">
    <source>
        <dbReference type="EMBL" id="MBJ7601954.1"/>
    </source>
</evidence>
<dbReference type="InterPro" id="IPR008948">
    <property type="entry name" value="L-Aspartase-like"/>
</dbReference>
<dbReference type="NCBIfam" id="TIGR02426">
    <property type="entry name" value="protocat_pcaB"/>
    <property type="match status" value="1"/>
</dbReference>
<dbReference type="PRINTS" id="PR00149">
    <property type="entry name" value="FUMRATELYASE"/>
</dbReference>
<name>A0A934NCI4_9BACT</name>
<dbReference type="Proteomes" id="UP000620075">
    <property type="component" value="Unassembled WGS sequence"/>
</dbReference>
<keyword evidence="1" id="KW-0456">Lyase</keyword>
<feature type="domain" description="Adenylosuccinate lyase C-terminal" evidence="3">
    <location>
        <begin position="343"/>
        <end position="422"/>
    </location>
</feature>
<sequence length="433" mass="45031">MLEAVSDAAWLESMLQVEAALAKVEGRLGLIPPEAAASITSSLLAAELDPEQIGREAVSAGNPVLPMVRMLSRVVPGEAVGYVHWGATSQDILDTGMMLVARRALTLITRDIDAVAAAAADLAVRHRSSVMVGRTLLQQAAPTTFGLKAAGWLTAVREARARVREIQHGGLALQFGGAAGTLAALGERGLDVSRELARELGLVEPVLPWHTARGRVLALATALGILTAAVGKIALDVLLMAQNEVAEVSEGVGGGSSTLPQKQNPVAAVEVLACVRGVNAQVALLLAAALQEHERAAGGWQAEWPALGELFRFSAGAVARTAGMLEGLQVNRERMAANLLQGGGQVMSECVMMTLAARIGRQRAHRLVGRAAAAAANSGRGFGAELKADSEISEHLSPADIDAALEPSSYLGSAEALVERAVTAYQREMGEGK</sequence>
<reference evidence="4 5" key="1">
    <citation type="submission" date="2020-10" db="EMBL/GenBank/DDBJ databases">
        <title>Ca. Dormibacterota MAGs.</title>
        <authorList>
            <person name="Montgomery K."/>
        </authorList>
    </citation>
    <scope>NUCLEOTIDE SEQUENCE [LARGE SCALE GENOMIC DNA]</scope>
    <source>
        <strain evidence="4">SC8811_S16_3</strain>
    </source>
</reference>
<dbReference type="Pfam" id="PF10397">
    <property type="entry name" value="ADSL_C"/>
    <property type="match status" value="1"/>
</dbReference>
<comment type="caution">
    <text evidence="4">The sequence shown here is derived from an EMBL/GenBank/DDBJ whole genome shotgun (WGS) entry which is preliminary data.</text>
</comment>
<dbReference type="InterPro" id="IPR000362">
    <property type="entry name" value="Fumarate_lyase_fam"/>
</dbReference>
<dbReference type="PRINTS" id="PR00145">
    <property type="entry name" value="ARGSUCLYASE"/>
</dbReference>
<accession>A0A934NCI4</accession>
<dbReference type="GO" id="GO:0016829">
    <property type="term" value="F:lyase activity"/>
    <property type="evidence" value="ECO:0007669"/>
    <property type="project" value="UniProtKB-KW"/>
</dbReference>
<dbReference type="SUPFAM" id="SSF48557">
    <property type="entry name" value="L-aspartase-like"/>
    <property type="match status" value="1"/>
</dbReference>
<dbReference type="InterPro" id="IPR019468">
    <property type="entry name" value="AdenyloSucc_lyase_C"/>
</dbReference>
<organism evidence="4 5">
    <name type="scientific">Candidatus Dormiibacter inghamiae</name>
    <dbReference type="NCBI Taxonomy" id="3127013"/>
    <lineage>
        <taxon>Bacteria</taxon>
        <taxon>Bacillati</taxon>
        <taxon>Candidatus Dormiibacterota</taxon>
        <taxon>Candidatus Dormibacteria</taxon>
        <taxon>Candidatus Dormibacterales</taxon>
        <taxon>Candidatus Dormibacteraceae</taxon>
        <taxon>Candidatus Dormiibacter</taxon>
    </lineage>
</organism>
<dbReference type="Gene3D" id="1.20.200.10">
    <property type="entry name" value="Fumarase/aspartase (Central domain)"/>
    <property type="match status" value="1"/>
</dbReference>
<dbReference type="Gene3D" id="1.10.40.30">
    <property type="entry name" value="Fumarase/aspartase (C-terminal domain)"/>
    <property type="match status" value="1"/>
</dbReference>
<dbReference type="PANTHER" id="PTHR43172">
    <property type="entry name" value="ADENYLOSUCCINATE LYASE"/>
    <property type="match status" value="1"/>
</dbReference>
<dbReference type="SMART" id="SM00998">
    <property type="entry name" value="ADSL_C"/>
    <property type="match status" value="1"/>
</dbReference>
<dbReference type="EC" id="5.5.1.2" evidence="4"/>
<comment type="similarity">
    <text evidence="2">Belongs to the class-II fumarase/aspartase family.</text>
</comment>
<keyword evidence="4" id="KW-0413">Isomerase</keyword>
<dbReference type="AlphaFoldDB" id="A0A934NCI4"/>
<dbReference type="PANTHER" id="PTHR43172:SF2">
    <property type="entry name" value="ADENYLOSUCCINATE LYASE C-TERMINAL DOMAIN-CONTAINING PROTEIN"/>
    <property type="match status" value="1"/>
</dbReference>
<evidence type="ECO:0000256" key="2">
    <source>
        <dbReference type="ARBA" id="ARBA00034772"/>
    </source>
</evidence>
<proteinExistence type="inferred from homology"/>
<dbReference type="Pfam" id="PF00206">
    <property type="entry name" value="Lyase_1"/>
    <property type="match status" value="1"/>
</dbReference>
<dbReference type="EMBL" id="JAEKNQ010000010">
    <property type="protein sequence ID" value="MBJ7601954.1"/>
    <property type="molecule type" value="Genomic_DNA"/>
</dbReference>
<dbReference type="GO" id="GO:0019619">
    <property type="term" value="P:3,4-dihydroxybenzoate catabolic process"/>
    <property type="evidence" value="ECO:0007669"/>
    <property type="project" value="InterPro"/>
</dbReference>
<dbReference type="InterPro" id="IPR022761">
    <property type="entry name" value="Fumarate_lyase_N"/>
</dbReference>
<evidence type="ECO:0000256" key="1">
    <source>
        <dbReference type="ARBA" id="ARBA00023239"/>
    </source>
</evidence>
<evidence type="ECO:0000313" key="5">
    <source>
        <dbReference type="Proteomes" id="UP000620075"/>
    </source>
</evidence>
<gene>
    <name evidence="4" type="primary">pcaB</name>
    <name evidence="4" type="ORF">JF888_01940</name>
</gene>
<evidence type="ECO:0000259" key="3">
    <source>
        <dbReference type="SMART" id="SM00998"/>
    </source>
</evidence>
<dbReference type="CDD" id="cd01597">
    <property type="entry name" value="pCLME"/>
    <property type="match status" value="1"/>
</dbReference>
<protein>
    <submittedName>
        <fullName evidence="4">3-carboxy-cis,cis-muconate cycloisomerase</fullName>
        <ecNumber evidence="4">5.5.1.2</ecNumber>
    </submittedName>
</protein>
<dbReference type="InterPro" id="IPR012789">
    <property type="entry name" value="Protocat_PcaB-like"/>
</dbReference>
<dbReference type="GO" id="GO:0047472">
    <property type="term" value="F:3-carboxy-cis,cis-muconate cycloisomerase activity"/>
    <property type="evidence" value="ECO:0007669"/>
    <property type="project" value="UniProtKB-EC"/>
</dbReference>